<dbReference type="InParanoid" id="A0A2R5GTG5"/>
<organism evidence="3 4">
    <name type="scientific">Hondaea fermentalgiana</name>
    <dbReference type="NCBI Taxonomy" id="2315210"/>
    <lineage>
        <taxon>Eukaryota</taxon>
        <taxon>Sar</taxon>
        <taxon>Stramenopiles</taxon>
        <taxon>Bigyra</taxon>
        <taxon>Labyrinthulomycetes</taxon>
        <taxon>Thraustochytrida</taxon>
        <taxon>Thraustochytriidae</taxon>
        <taxon>Hondaea</taxon>
    </lineage>
</organism>
<dbReference type="InterPro" id="IPR010920">
    <property type="entry name" value="LSM_dom_sf"/>
</dbReference>
<evidence type="ECO:0000313" key="3">
    <source>
        <dbReference type="EMBL" id="GBG31681.1"/>
    </source>
</evidence>
<dbReference type="Pfam" id="PF00924">
    <property type="entry name" value="MS_channel_2nd"/>
    <property type="match status" value="1"/>
</dbReference>
<feature type="domain" description="Mechanosensitive ion channel MscS" evidence="2">
    <location>
        <begin position="237"/>
        <end position="297"/>
    </location>
</feature>
<protein>
    <recommendedName>
        <fullName evidence="2">Mechanosensitive ion channel MscS domain-containing protein</fullName>
    </recommendedName>
</protein>
<keyword evidence="1" id="KW-0812">Transmembrane</keyword>
<dbReference type="GO" id="GO:0016020">
    <property type="term" value="C:membrane"/>
    <property type="evidence" value="ECO:0007669"/>
    <property type="project" value="InterPro"/>
</dbReference>
<dbReference type="EMBL" id="BEYU01000104">
    <property type="protein sequence ID" value="GBG31681.1"/>
    <property type="molecule type" value="Genomic_DNA"/>
</dbReference>
<feature type="transmembrane region" description="Helical" evidence="1">
    <location>
        <begin position="126"/>
        <end position="149"/>
    </location>
</feature>
<dbReference type="OrthoDB" id="8122849at2759"/>
<dbReference type="GO" id="GO:0055085">
    <property type="term" value="P:transmembrane transport"/>
    <property type="evidence" value="ECO:0007669"/>
    <property type="project" value="InterPro"/>
</dbReference>
<proteinExistence type="predicted"/>
<gene>
    <name evidence="3" type="ORF">FCC1311_079062</name>
</gene>
<feature type="transmembrane region" description="Helical" evidence="1">
    <location>
        <begin position="94"/>
        <end position="114"/>
    </location>
</feature>
<sequence>MATATAGAAGAAGAAGMQGLGETRVEDLPRTLLAAASSTNELVSNWILFAVLILLMFTSRYFTRLIFLVLVNLELKGRRIRQLKRFQHYMQSPITALVMAAFAYLAAFVVFRDYWDTRSSNQVANFLYDIGMFLFVLLWVFPYSSLAVFRLSLWLLEVLDEVLAYQVSEFYRPVVREAAQLLLVVLVAIFTIWFFIQAISLNRDGSDSGSSAYTVARLLTGLNFITMSIVIGITPIMRDILAGLALFSDRQFRQNTLIRLVDVARPGFVQALRLRVTVLRHLDQSISIIPNQKFLRYAMVDFSQNMYRLEICMPLASGHLAPQDLRDLLHFVNGALRARSSRAPLQGPVLRVELTDIQAMLDSEGRLVVRADFHDLGLETTRRTQSEVLLFLTEVLEMRGIRLCGPSRVKYRALHHKLLQDRVYTD</sequence>
<reference evidence="3 4" key="1">
    <citation type="submission" date="2017-12" db="EMBL/GenBank/DDBJ databases">
        <title>Sequencing, de novo assembly and annotation of complete genome of a new Thraustochytrid species, strain FCC1311.</title>
        <authorList>
            <person name="Sedici K."/>
            <person name="Godart F."/>
            <person name="Aiese Cigliano R."/>
            <person name="Sanseverino W."/>
            <person name="Barakat M."/>
            <person name="Ortet P."/>
            <person name="Marechal E."/>
            <person name="Cagnac O."/>
            <person name="Amato A."/>
        </authorList>
    </citation>
    <scope>NUCLEOTIDE SEQUENCE [LARGE SCALE GENOMIC DNA]</scope>
</reference>
<keyword evidence="1" id="KW-1133">Transmembrane helix</keyword>
<keyword evidence="4" id="KW-1185">Reference proteome</keyword>
<name>A0A2R5GTG5_9STRA</name>
<feature type="transmembrane region" description="Helical" evidence="1">
    <location>
        <begin position="221"/>
        <end position="247"/>
    </location>
</feature>
<dbReference type="InterPro" id="IPR006685">
    <property type="entry name" value="MscS_channel_2nd"/>
</dbReference>
<evidence type="ECO:0000313" key="4">
    <source>
        <dbReference type="Proteomes" id="UP000241890"/>
    </source>
</evidence>
<dbReference type="SUPFAM" id="SSF50182">
    <property type="entry name" value="Sm-like ribonucleoproteins"/>
    <property type="match status" value="1"/>
</dbReference>
<keyword evidence="1" id="KW-0472">Membrane</keyword>
<evidence type="ECO:0000256" key="1">
    <source>
        <dbReference type="SAM" id="Phobius"/>
    </source>
</evidence>
<evidence type="ECO:0000259" key="2">
    <source>
        <dbReference type="Pfam" id="PF00924"/>
    </source>
</evidence>
<accession>A0A2R5GTG5</accession>
<feature type="transmembrane region" description="Helical" evidence="1">
    <location>
        <begin position="47"/>
        <end position="73"/>
    </location>
</feature>
<feature type="transmembrane region" description="Helical" evidence="1">
    <location>
        <begin position="181"/>
        <end position="201"/>
    </location>
</feature>
<dbReference type="AlphaFoldDB" id="A0A2R5GTG5"/>
<dbReference type="Proteomes" id="UP000241890">
    <property type="component" value="Unassembled WGS sequence"/>
</dbReference>
<comment type="caution">
    <text evidence="3">The sequence shown here is derived from an EMBL/GenBank/DDBJ whole genome shotgun (WGS) entry which is preliminary data.</text>
</comment>